<dbReference type="InterPro" id="IPR039315">
    <property type="entry name" value="CheW"/>
</dbReference>
<reference evidence="2 3" key="1">
    <citation type="submission" date="2018-12" db="EMBL/GenBank/DDBJ databases">
        <title>Genome sequence from the cellulolytic species, Caldicellulosiruptor changbaiensis.</title>
        <authorList>
            <person name="Blumer-Schuette S.E."/>
            <person name="Mendoza C."/>
        </authorList>
    </citation>
    <scope>NUCLEOTIDE SEQUENCE [LARGE SCALE GENOMIC DNA]</scope>
    <source>
        <strain evidence="2 3">CBS-Z</strain>
    </source>
</reference>
<accession>A0A3T0D4L0</accession>
<name>A0A3T0D4L0_9FIRM</name>
<dbReference type="RefSeq" id="WP_127351531.1">
    <property type="nucleotide sequence ID" value="NZ_CP034791.1"/>
</dbReference>
<dbReference type="PANTHER" id="PTHR22617">
    <property type="entry name" value="CHEMOTAXIS SENSOR HISTIDINE KINASE-RELATED"/>
    <property type="match status" value="1"/>
</dbReference>
<dbReference type="GO" id="GO:0007165">
    <property type="term" value="P:signal transduction"/>
    <property type="evidence" value="ECO:0007669"/>
    <property type="project" value="InterPro"/>
</dbReference>
<dbReference type="KEGG" id="ccha:ELD05_04525"/>
<dbReference type="InterPro" id="IPR036061">
    <property type="entry name" value="CheW-like_dom_sf"/>
</dbReference>
<dbReference type="GO" id="GO:0006935">
    <property type="term" value="P:chemotaxis"/>
    <property type="evidence" value="ECO:0007669"/>
    <property type="project" value="InterPro"/>
</dbReference>
<dbReference type="SUPFAM" id="SSF50341">
    <property type="entry name" value="CheW-like"/>
    <property type="match status" value="1"/>
</dbReference>
<protein>
    <submittedName>
        <fullName evidence="2">Purine-binding chemotaxis protein CheW</fullName>
    </submittedName>
</protein>
<dbReference type="Gene3D" id="2.30.30.40">
    <property type="entry name" value="SH3 Domains"/>
    <property type="match status" value="1"/>
</dbReference>
<dbReference type="PANTHER" id="PTHR22617:SF23">
    <property type="entry name" value="CHEMOTAXIS PROTEIN CHEW"/>
    <property type="match status" value="1"/>
</dbReference>
<dbReference type="Pfam" id="PF01584">
    <property type="entry name" value="CheW"/>
    <property type="match status" value="1"/>
</dbReference>
<dbReference type="SMART" id="SM00260">
    <property type="entry name" value="CheW"/>
    <property type="match status" value="1"/>
</dbReference>
<organism evidence="2 3">
    <name type="scientific">Caldicellulosiruptor changbaiensis</name>
    <dbReference type="NCBI Taxonomy" id="1222016"/>
    <lineage>
        <taxon>Bacteria</taxon>
        <taxon>Bacillati</taxon>
        <taxon>Bacillota</taxon>
        <taxon>Bacillota incertae sedis</taxon>
        <taxon>Caldicellulosiruptorales</taxon>
        <taxon>Caldicellulosiruptoraceae</taxon>
        <taxon>Caldicellulosiruptor</taxon>
    </lineage>
</organism>
<dbReference type="AlphaFoldDB" id="A0A3T0D4L0"/>
<sequence>MQDQAINIELEELEEGMKDKYLIFMVDEQYYGIEIKYVIEIIGLLPITYVPHQQEYIKGIVNLRGKIIPVVDARIRLGKEYKEYHERTCIIVVSIADFQVGIIVDHVSEVAIIKEDELAPLPEVEMQAAERFVKSVANSSGRLILLLDCEKFVNPNKIGI</sequence>
<proteinExistence type="predicted"/>
<evidence type="ECO:0000313" key="3">
    <source>
        <dbReference type="Proteomes" id="UP000282930"/>
    </source>
</evidence>
<evidence type="ECO:0000259" key="1">
    <source>
        <dbReference type="PROSITE" id="PS50851"/>
    </source>
</evidence>
<dbReference type="Proteomes" id="UP000282930">
    <property type="component" value="Chromosome"/>
</dbReference>
<dbReference type="GO" id="GO:0005829">
    <property type="term" value="C:cytosol"/>
    <property type="evidence" value="ECO:0007669"/>
    <property type="project" value="TreeGrafter"/>
</dbReference>
<feature type="domain" description="CheW-like" evidence="1">
    <location>
        <begin position="18"/>
        <end position="158"/>
    </location>
</feature>
<dbReference type="PROSITE" id="PS50851">
    <property type="entry name" value="CHEW"/>
    <property type="match status" value="1"/>
</dbReference>
<dbReference type="InterPro" id="IPR002545">
    <property type="entry name" value="CheW-lke_dom"/>
</dbReference>
<dbReference type="EMBL" id="CP034791">
    <property type="protein sequence ID" value="AZT89973.1"/>
    <property type="molecule type" value="Genomic_DNA"/>
</dbReference>
<gene>
    <name evidence="2" type="ORF">ELD05_04525</name>
</gene>
<dbReference type="Gene3D" id="2.40.50.180">
    <property type="entry name" value="CheA-289, Domain 4"/>
    <property type="match status" value="1"/>
</dbReference>
<keyword evidence="3" id="KW-1185">Reference proteome</keyword>
<evidence type="ECO:0000313" key="2">
    <source>
        <dbReference type="EMBL" id="AZT89973.1"/>
    </source>
</evidence>